<keyword evidence="3" id="KW-1185">Reference proteome</keyword>
<evidence type="ECO:0000313" key="2">
    <source>
        <dbReference type="EMBL" id="KAH7278447.1"/>
    </source>
</evidence>
<comment type="caution">
    <text evidence="2">The sequence shown here is derived from an EMBL/GenBank/DDBJ whole genome shotgun (WGS) entry which is preliminary data.</text>
</comment>
<protein>
    <submittedName>
        <fullName evidence="2">Uncharacterized protein</fullName>
    </submittedName>
</protein>
<dbReference type="EMBL" id="CM035443">
    <property type="protein sequence ID" value="KAH7278447.1"/>
    <property type="molecule type" value="Genomic_DNA"/>
</dbReference>
<name>A0A8T2Q390_CERRI</name>
<evidence type="ECO:0000256" key="1">
    <source>
        <dbReference type="SAM" id="MobiDB-lite"/>
    </source>
</evidence>
<sequence length="49" mass="5116">MYSSVPTKGLERASAGIEPSPTPLLAEEPSSFSMLLEAEDGIDGGDQSF</sequence>
<gene>
    <name evidence="2" type="ORF">KP509_38G041500</name>
</gene>
<feature type="region of interest" description="Disordered" evidence="1">
    <location>
        <begin position="1"/>
        <end position="27"/>
    </location>
</feature>
<dbReference type="Proteomes" id="UP000825935">
    <property type="component" value="Chromosome 38"/>
</dbReference>
<organism evidence="2 3">
    <name type="scientific">Ceratopteris richardii</name>
    <name type="common">Triangle waterfern</name>
    <dbReference type="NCBI Taxonomy" id="49495"/>
    <lineage>
        <taxon>Eukaryota</taxon>
        <taxon>Viridiplantae</taxon>
        <taxon>Streptophyta</taxon>
        <taxon>Embryophyta</taxon>
        <taxon>Tracheophyta</taxon>
        <taxon>Polypodiopsida</taxon>
        <taxon>Polypodiidae</taxon>
        <taxon>Polypodiales</taxon>
        <taxon>Pteridineae</taxon>
        <taxon>Pteridaceae</taxon>
        <taxon>Parkerioideae</taxon>
        <taxon>Ceratopteris</taxon>
    </lineage>
</organism>
<accession>A0A8T2Q390</accession>
<reference evidence="2" key="1">
    <citation type="submission" date="2021-08" db="EMBL/GenBank/DDBJ databases">
        <title>WGS assembly of Ceratopteris richardii.</title>
        <authorList>
            <person name="Marchant D.B."/>
            <person name="Chen G."/>
            <person name="Jenkins J."/>
            <person name="Shu S."/>
            <person name="Leebens-Mack J."/>
            <person name="Grimwood J."/>
            <person name="Schmutz J."/>
            <person name="Soltis P."/>
            <person name="Soltis D."/>
            <person name="Chen Z.-H."/>
        </authorList>
    </citation>
    <scope>NUCLEOTIDE SEQUENCE</scope>
    <source>
        <strain evidence="2">Whitten #5841</strain>
        <tissue evidence="2">Leaf</tissue>
    </source>
</reference>
<dbReference type="AlphaFoldDB" id="A0A8T2Q390"/>
<proteinExistence type="predicted"/>
<evidence type="ECO:0000313" key="3">
    <source>
        <dbReference type="Proteomes" id="UP000825935"/>
    </source>
</evidence>